<gene>
    <name evidence="1" type="ORF">LEP1GSC058_3768</name>
</gene>
<reference evidence="1" key="1">
    <citation type="submission" date="2013-04" db="EMBL/GenBank/DDBJ databases">
        <authorList>
            <person name="Harkins D.M."/>
            <person name="Durkin A.S."/>
            <person name="Selengut J.D."/>
            <person name="Sanka R."/>
            <person name="DePew J."/>
            <person name="Purushe J."/>
            <person name="Ahmed A."/>
            <person name="van der Linden H."/>
            <person name="Goris M.G.A."/>
            <person name="Hartskeerl R.A."/>
            <person name="Vinetz J.M."/>
            <person name="Sutton G.G."/>
            <person name="Nelson W.C."/>
            <person name="Fouts D.E."/>
        </authorList>
    </citation>
    <scope>NUCLEOTIDE SEQUENCE [LARGE SCALE GENOMIC DNA]</scope>
    <source>
        <strain evidence="1">BUT 6</strain>
    </source>
</reference>
<evidence type="ECO:0000313" key="2">
    <source>
        <dbReference type="Proteomes" id="UP000014540"/>
    </source>
</evidence>
<comment type="caution">
    <text evidence="1">The sequence shown here is derived from an EMBL/GenBank/DDBJ whole genome shotgun (WGS) entry which is preliminary data.</text>
</comment>
<organism evidence="1 2">
    <name type="scientific">Leptospira fainei serovar Hurstbridge str. BUT 6</name>
    <dbReference type="NCBI Taxonomy" id="1193011"/>
    <lineage>
        <taxon>Bacteria</taxon>
        <taxon>Pseudomonadati</taxon>
        <taxon>Spirochaetota</taxon>
        <taxon>Spirochaetia</taxon>
        <taxon>Leptospirales</taxon>
        <taxon>Leptospiraceae</taxon>
        <taxon>Leptospira</taxon>
    </lineage>
</organism>
<accession>S3VZU1</accession>
<sequence>MHKSDNNQNTMFLLLAALLNSNTCQNQSGLVICIPPGVTK</sequence>
<name>S3VZU1_9LEPT</name>
<protein>
    <submittedName>
        <fullName evidence="1">Uncharacterized protein</fullName>
    </submittedName>
</protein>
<dbReference type="EMBL" id="AKWZ02000010">
    <property type="protein sequence ID" value="EPG73612.1"/>
    <property type="molecule type" value="Genomic_DNA"/>
</dbReference>
<dbReference type="STRING" id="1193011.LEP1GSC058_3768"/>
<proteinExistence type="predicted"/>
<dbReference type="Proteomes" id="UP000014540">
    <property type="component" value="Unassembled WGS sequence"/>
</dbReference>
<evidence type="ECO:0000313" key="1">
    <source>
        <dbReference type="EMBL" id="EPG73612.1"/>
    </source>
</evidence>
<dbReference type="AlphaFoldDB" id="S3VZU1"/>
<keyword evidence="2" id="KW-1185">Reference proteome</keyword>